<feature type="transmembrane region" description="Helical" evidence="12">
    <location>
        <begin position="288"/>
        <end position="307"/>
    </location>
</feature>
<dbReference type="SUPFAM" id="SSF52540">
    <property type="entry name" value="P-loop containing nucleoside triphosphate hydrolases"/>
    <property type="match status" value="1"/>
</dbReference>
<dbReference type="PANTHER" id="PTHR24221">
    <property type="entry name" value="ATP-BINDING CASSETTE SUB-FAMILY B"/>
    <property type="match status" value="1"/>
</dbReference>
<dbReference type="InterPro" id="IPR039421">
    <property type="entry name" value="Type_1_exporter"/>
</dbReference>
<dbReference type="PROSITE" id="PS50929">
    <property type="entry name" value="ABC_TM1F"/>
    <property type="match status" value="1"/>
</dbReference>
<dbReference type="KEGG" id="nhu:H0264_05685"/>
<protein>
    <submittedName>
        <fullName evidence="15">ABC transporter ATP-binding protein</fullName>
    </submittedName>
</protein>
<dbReference type="GO" id="GO:0140359">
    <property type="term" value="F:ABC-type transporter activity"/>
    <property type="evidence" value="ECO:0007669"/>
    <property type="project" value="InterPro"/>
</dbReference>
<dbReference type="InterPro" id="IPR011527">
    <property type="entry name" value="ABC1_TM_dom"/>
</dbReference>
<dbReference type="Gene3D" id="3.40.50.300">
    <property type="entry name" value="P-loop containing nucleotide triphosphate hydrolases"/>
    <property type="match status" value="1"/>
</dbReference>
<dbReference type="GO" id="GO:0005524">
    <property type="term" value="F:ATP binding"/>
    <property type="evidence" value="ECO:0007669"/>
    <property type="project" value="UniProtKB-KW"/>
</dbReference>
<dbReference type="SUPFAM" id="SSF90123">
    <property type="entry name" value="ABC transporter transmembrane region"/>
    <property type="match status" value="1"/>
</dbReference>
<keyword evidence="2" id="KW-0813">Transport</keyword>
<evidence type="ECO:0000259" key="13">
    <source>
        <dbReference type="PROSITE" id="PS50893"/>
    </source>
</evidence>
<keyword evidence="6" id="KW-0547">Nucleotide-binding</keyword>
<dbReference type="SMART" id="SM00382">
    <property type="entry name" value="AAA"/>
    <property type="match status" value="1"/>
</dbReference>
<dbReference type="GO" id="GO:0005886">
    <property type="term" value="C:plasma membrane"/>
    <property type="evidence" value="ECO:0007669"/>
    <property type="project" value="UniProtKB-SubCell"/>
</dbReference>
<dbReference type="InterPro" id="IPR003439">
    <property type="entry name" value="ABC_transporter-like_ATP-bd"/>
</dbReference>
<comment type="similarity">
    <text evidence="11">Belongs to the ABC transporter superfamily. Siderophore-Fe(3+) uptake transporter (SIUT) (TC 3.A.1.21) family.</text>
</comment>
<dbReference type="InterPro" id="IPR003593">
    <property type="entry name" value="AAA+_ATPase"/>
</dbReference>
<dbReference type="PROSITE" id="PS00211">
    <property type="entry name" value="ABC_TRANSPORTER_1"/>
    <property type="match status" value="1"/>
</dbReference>
<name>A0A7D6ZR87_9NOCA</name>
<evidence type="ECO:0000256" key="7">
    <source>
        <dbReference type="ARBA" id="ARBA00022840"/>
    </source>
</evidence>
<feature type="domain" description="ABC transmembrane type-1" evidence="14">
    <location>
        <begin position="53"/>
        <end position="338"/>
    </location>
</feature>
<dbReference type="InterPro" id="IPR036640">
    <property type="entry name" value="ABC1_TM_sf"/>
</dbReference>
<accession>A0A7D6ZR87</accession>
<dbReference type="PANTHER" id="PTHR24221:SF654">
    <property type="entry name" value="ATP-BINDING CASSETTE SUB-FAMILY B MEMBER 6"/>
    <property type="match status" value="1"/>
</dbReference>
<dbReference type="Gene3D" id="1.20.1560.10">
    <property type="entry name" value="ABC transporter type 1, transmembrane domain"/>
    <property type="match status" value="1"/>
</dbReference>
<sequence>MTVEVASPPAAGESVPDEKAAKVAARAEAKARKQREALARKEILAPVSGTLTLASLIVAVASVCAVAPFLLIVSAARELLADTVDTDRVWRLLLIAVVVLVVRALLQAAALTWSHAVDAGYQLTLRRLLADKLTRVPLGWFGARTSSEVKKYLQDDVEALHYLVAHARLDFIGSVTVPLVTLIYLATVDWRLMLVLLLPLVIYALCMKRMLDEPGRERIVAYNAAEQRTREATVEFVDGIQVVRAFGRAGKAHSVFQDAVDHQTESVRRLKLPVVTVQSLSETVTAPVFVMLLVVVAGLAGVGADWIEPIDLLPFLLVGLGLGSSLLGLGYGAQALRTAGDAALRLHELMQTPELPSGAPASEAAPETDVASGLVRFEDVSFGYRADHQVLRGVTLELAPGTLTALVGPSGSGKSTLAKLLPRFYDVESGRITIGGRDIRDIPSDELYRTVGFVFQDVRLIRGTVRDNLILAKADADDAALERAARAAQIHDRIMALPRGYDSEIGVDAVLSGGEAQRLSIARALLADTPVLVLDEATAFADPESEAAVQDALAALVAGRTVLVIAHRLHTITSVDRILVLENGTLVEQGDHANLCTAGGVYQRLWEINEAALHTIEPAVEATR</sequence>
<dbReference type="EMBL" id="CP059399">
    <property type="protein sequence ID" value="QLY31805.1"/>
    <property type="molecule type" value="Genomic_DNA"/>
</dbReference>
<dbReference type="Pfam" id="PF00005">
    <property type="entry name" value="ABC_tran"/>
    <property type="match status" value="1"/>
</dbReference>
<keyword evidence="5 12" id="KW-0812">Transmembrane</keyword>
<feature type="domain" description="ABC transporter" evidence="13">
    <location>
        <begin position="375"/>
        <end position="608"/>
    </location>
</feature>
<keyword evidence="16" id="KW-1185">Reference proteome</keyword>
<evidence type="ECO:0000256" key="3">
    <source>
        <dbReference type="ARBA" id="ARBA00022475"/>
    </source>
</evidence>
<evidence type="ECO:0000256" key="9">
    <source>
        <dbReference type="ARBA" id="ARBA00022989"/>
    </source>
</evidence>
<dbReference type="Pfam" id="PF00664">
    <property type="entry name" value="ABC_membrane"/>
    <property type="match status" value="1"/>
</dbReference>
<keyword evidence="10 12" id="KW-0472">Membrane</keyword>
<comment type="subcellular location">
    <subcellularLocation>
        <location evidence="1">Cell inner membrane</location>
        <topology evidence="1">Multi-pass membrane protein</topology>
    </subcellularLocation>
</comment>
<evidence type="ECO:0000256" key="1">
    <source>
        <dbReference type="ARBA" id="ARBA00004429"/>
    </source>
</evidence>
<evidence type="ECO:0000256" key="2">
    <source>
        <dbReference type="ARBA" id="ARBA00022448"/>
    </source>
</evidence>
<proteinExistence type="inferred from homology"/>
<dbReference type="InterPro" id="IPR027417">
    <property type="entry name" value="P-loop_NTPase"/>
</dbReference>
<evidence type="ECO:0000259" key="14">
    <source>
        <dbReference type="PROSITE" id="PS50929"/>
    </source>
</evidence>
<dbReference type="FunFam" id="3.40.50.300:FF:000221">
    <property type="entry name" value="Multidrug ABC transporter ATP-binding protein"/>
    <property type="match status" value="1"/>
</dbReference>
<keyword evidence="3" id="KW-1003">Cell membrane</keyword>
<keyword evidence="7 15" id="KW-0067">ATP-binding</keyword>
<reference evidence="15 16" key="1">
    <citation type="submission" date="2020-07" db="EMBL/GenBank/DDBJ databases">
        <authorList>
            <person name="Zhuang K."/>
            <person name="Ran Y."/>
        </authorList>
    </citation>
    <scope>NUCLEOTIDE SEQUENCE [LARGE SCALE GENOMIC DNA]</scope>
    <source>
        <strain evidence="15 16">WCH-YHL-001</strain>
    </source>
</reference>
<evidence type="ECO:0000256" key="10">
    <source>
        <dbReference type="ARBA" id="ARBA00023136"/>
    </source>
</evidence>
<dbReference type="InterPro" id="IPR017871">
    <property type="entry name" value="ABC_transporter-like_CS"/>
</dbReference>
<keyword evidence="8" id="KW-1278">Translocase</keyword>
<dbReference type="RefSeq" id="WP_181582986.1">
    <property type="nucleotide sequence ID" value="NZ_CP059399.1"/>
</dbReference>
<gene>
    <name evidence="15" type="ORF">H0264_05685</name>
</gene>
<dbReference type="GO" id="GO:0016887">
    <property type="term" value="F:ATP hydrolysis activity"/>
    <property type="evidence" value="ECO:0007669"/>
    <property type="project" value="InterPro"/>
</dbReference>
<evidence type="ECO:0000256" key="5">
    <source>
        <dbReference type="ARBA" id="ARBA00022692"/>
    </source>
</evidence>
<evidence type="ECO:0000256" key="6">
    <source>
        <dbReference type="ARBA" id="ARBA00022741"/>
    </source>
</evidence>
<evidence type="ECO:0000313" key="15">
    <source>
        <dbReference type="EMBL" id="QLY31805.1"/>
    </source>
</evidence>
<evidence type="ECO:0000256" key="12">
    <source>
        <dbReference type="SAM" id="Phobius"/>
    </source>
</evidence>
<feature type="transmembrane region" description="Helical" evidence="12">
    <location>
        <begin position="88"/>
        <end position="106"/>
    </location>
</feature>
<evidence type="ECO:0000256" key="11">
    <source>
        <dbReference type="ARBA" id="ARBA00023455"/>
    </source>
</evidence>
<dbReference type="PROSITE" id="PS50893">
    <property type="entry name" value="ABC_TRANSPORTER_2"/>
    <property type="match status" value="1"/>
</dbReference>
<dbReference type="Proteomes" id="UP000515512">
    <property type="component" value="Chromosome"/>
</dbReference>
<keyword evidence="4" id="KW-0997">Cell inner membrane</keyword>
<keyword evidence="9 12" id="KW-1133">Transmembrane helix</keyword>
<evidence type="ECO:0000313" key="16">
    <source>
        <dbReference type="Proteomes" id="UP000515512"/>
    </source>
</evidence>
<feature type="transmembrane region" description="Helical" evidence="12">
    <location>
        <begin position="43"/>
        <end position="76"/>
    </location>
</feature>
<dbReference type="AlphaFoldDB" id="A0A7D6ZR87"/>
<evidence type="ECO:0000256" key="4">
    <source>
        <dbReference type="ARBA" id="ARBA00022519"/>
    </source>
</evidence>
<evidence type="ECO:0000256" key="8">
    <source>
        <dbReference type="ARBA" id="ARBA00022967"/>
    </source>
</evidence>
<organism evidence="15 16">
    <name type="scientific">Nocardia huaxiensis</name>
    <dbReference type="NCBI Taxonomy" id="2755382"/>
    <lineage>
        <taxon>Bacteria</taxon>
        <taxon>Bacillati</taxon>
        <taxon>Actinomycetota</taxon>
        <taxon>Actinomycetes</taxon>
        <taxon>Mycobacteriales</taxon>
        <taxon>Nocardiaceae</taxon>
        <taxon>Nocardia</taxon>
    </lineage>
</organism>